<dbReference type="GO" id="GO:0005737">
    <property type="term" value="C:cytoplasm"/>
    <property type="evidence" value="ECO:0007669"/>
    <property type="project" value="TreeGrafter"/>
</dbReference>
<proteinExistence type="inferred from homology"/>
<dbReference type="GO" id="GO:0046872">
    <property type="term" value="F:metal ion binding"/>
    <property type="evidence" value="ECO:0007669"/>
    <property type="project" value="InterPro"/>
</dbReference>
<dbReference type="GO" id="GO:0009432">
    <property type="term" value="P:SOS response"/>
    <property type="evidence" value="ECO:0007669"/>
    <property type="project" value="TreeGrafter"/>
</dbReference>
<dbReference type="GeneID" id="87599184"/>
<dbReference type="GO" id="GO:0018169">
    <property type="term" value="F:ribosomal S6-glutamic acid ligase activity"/>
    <property type="evidence" value="ECO:0007669"/>
    <property type="project" value="TreeGrafter"/>
</dbReference>
<comment type="similarity">
    <text evidence="5">Belongs to the acylphosphatase family.</text>
</comment>
<name>A0A0M0KFS3_ALKHA</name>
<comment type="caution">
    <text evidence="9">The sequence shown here is derived from an EMBL/GenBank/DDBJ whole genome shotgun (WGS) entry which is preliminary data.</text>
</comment>
<dbReference type="AlphaFoldDB" id="A0A0M0KFS3"/>
<dbReference type="PROSITE" id="PS50975">
    <property type="entry name" value="ATP_GRASP"/>
    <property type="match status" value="1"/>
</dbReference>
<dbReference type="GO" id="GO:0005524">
    <property type="term" value="F:ATP binding"/>
    <property type="evidence" value="ECO:0007669"/>
    <property type="project" value="UniProtKB-UniRule"/>
</dbReference>
<dbReference type="RefSeq" id="WP_053430249.1">
    <property type="nucleotide sequence ID" value="NZ_CP040441.1"/>
</dbReference>
<gene>
    <name evidence="9" type="ORF">AMD02_01765</name>
</gene>
<dbReference type="PANTHER" id="PTHR21621">
    <property type="entry name" value="RIBOSOMAL PROTEIN S6 MODIFICATION PROTEIN"/>
    <property type="match status" value="1"/>
</dbReference>
<dbReference type="InterPro" id="IPR001792">
    <property type="entry name" value="Acylphosphatase-like_dom"/>
</dbReference>
<dbReference type="EMBL" id="LILD01000001">
    <property type="protein sequence ID" value="KOO37710.1"/>
    <property type="molecule type" value="Genomic_DNA"/>
</dbReference>
<organism evidence="9">
    <name type="scientific">Halalkalibacterium halodurans</name>
    <name type="common">Bacillus halodurans</name>
    <dbReference type="NCBI Taxonomy" id="86665"/>
    <lineage>
        <taxon>Bacteria</taxon>
        <taxon>Bacillati</taxon>
        <taxon>Bacillota</taxon>
        <taxon>Bacilli</taxon>
        <taxon>Bacillales</taxon>
        <taxon>Bacillaceae</taxon>
        <taxon>Halalkalibacterium (ex Joshi et al. 2022)</taxon>
    </lineage>
</organism>
<dbReference type="PATRIC" id="fig|136160.3.peg.556"/>
<evidence type="ECO:0000256" key="3">
    <source>
        <dbReference type="PROSITE-ProRule" id="PRU00409"/>
    </source>
</evidence>
<feature type="domain" description="ATP-grasp" evidence="7">
    <location>
        <begin position="100"/>
        <end position="355"/>
    </location>
</feature>
<dbReference type="InterPro" id="IPR011761">
    <property type="entry name" value="ATP-grasp"/>
</dbReference>
<evidence type="ECO:0000256" key="6">
    <source>
        <dbReference type="SAM" id="Coils"/>
    </source>
</evidence>
<dbReference type="InterPro" id="IPR013651">
    <property type="entry name" value="ATP-grasp_RimK-type"/>
</dbReference>
<evidence type="ECO:0000259" key="7">
    <source>
        <dbReference type="PROSITE" id="PS50975"/>
    </source>
</evidence>
<evidence type="ECO:0000256" key="4">
    <source>
        <dbReference type="PROSITE-ProRule" id="PRU00520"/>
    </source>
</evidence>
<dbReference type="Gene3D" id="3.30.70.100">
    <property type="match status" value="1"/>
</dbReference>
<evidence type="ECO:0000313" key="9">
    <source>
        <dbReference type="EMBL" id="KOO37710.1"/>
    </source>
</evidence>
<dbReference type="InterPro" id="IPR036046">
    <property type="entry name" value="Acylphosphatase-like_dom_sf"/>
</dbReference>
<evidence type="ECO:0000256" key="1">
    <source>
        <dbReference type="ARBA" id="ARBA00015991"/>
    </source>
</evidence>
<dbReference type="SUPFAM" id="SSF54975">
    <property type="entry name" value="Acylphosphatase/BLUF domain-like"/>
    <property type="match status" value="1"/>
</dbReference>
<dbReference type="Pfam" id="PF08443">
    <property type="entry name" value="RimK"/>
    <property type="match status" value="1"/>
</dbReference>
<dbReference type="PANTHER" id="PTHR21621:SF0">
    <property type="entry name" value="BETA-CITRYLGLUTAMATE SYNTHASE B-RELATED"/>
    <property type="match status" value="1"/>
</dbReference>
<evidence type="ECO:0000256" key="2">
    <source>
        <dbReference type="ARBA" id="ARBA00032904"/>
    </source>
</evidence>
<keyword evidence="3" id="KW-0547">Nucleotide-binding</keyword>
<evidence type="ECO:0000259" key="8">
    <source>
        <dbReference type="PROSITE" id="PS51160"/>
    </source>
</evidence>
<dbReference type="SUPFAM" id="SSF56059">
    <property type="entry name" value="Glutathione synthetase ATP-binding domain-like"/>
    <property type="match status" value="1"/>
</dbReference>
<comment type="caution">
    <text evidence="4">Lacks conserved residue(s) required for the propagation of feature annotation.</text>
</comment>
<reference evidence="9" key="1">
    <citation type="submission" date="2015-08" db="EMBL/GenBank/DDBJ databases">
        <title>Complete DNA Sequence of Pseudomonas syringae pv. actinidiae, the Causal Agent of Kiwifruit Canker Disease.</title>
        <authorList>
            <person name="Rikkerink E.H.A."/>
            <person name="Fineran P.C."/>
        </authorList>
    </citation>
    <scope>NUCLEOTIDE SEQUENCE</scope>
    <source>
        <strain evidence="9">DSM 13666</strain>
    </source>
</reference>
<sequence length="547" mass="62131">MEQINHQWLPHLSKEIVEDARGPEFDAYLVALEGWRRGLTLRWHTKDSEAFREIKTWFVDRPGKLFSLRSEEKTHYFFRTRGDKVTNEAVAIGADKEKTKEYLAKAGIPIPEGRRFVAEIEDDEIISYAAEIGYPLVVKPTDGSFGRGVVTNIEDEVTFAEQLRHVRHVLNYKDVIVERHVAGKDYRLYVVGDKVVAAIERIPANVVGNGKQTIQELIEAKNEERQKNPRLISCPIKLDQEMKNHLAIQGYGLDTIPEDGEMVFLTNKSNISIGGDPVDQLDSLPEEVKQLAVQALQAVPQLPHGAVDILYDDEQPVEEGAVVLELNPTAQIGSLVFPMKGIARDVPAAIIDYYFPETKGMNGQKSRFYFDFSDVLEPLVTKTASVTTVSAAPLGEVYGKKYTVTGDVQGIDYHRGLRKQAFERKLSGFVKNLENGNIEVIVMGTDSESVNDFKQAIFEDPERSDVVDVFEESWEEPVKVGFEVKADLKMQVDQLKKMKLELETVQKELRRAERRYRAYSRSISWQLTLPFRKIADIVKWVGRLFEK</sequence>
<feature type="coiled-coil region" evidence="6">
    <location>
        <begin position="485"/>
        <end position="522"/>
    </location>
</feature>
<evidence type="ECO:0000256" key="5">
    <source>
        <dbReference type="RuleBase" id="RU004168"/>
    </source>
</evidence>
<dbReference type="Pfam" id="PF00708">
    <property type="entry name" value="Acylphosphatase"/>
    <property type="match status" value="1"/>
</dbReference>
<feature type="domain" description="Acylphosphatase-like" evidence="8">
    <location>
        <begin position="399"/>
        <end position="486"/>
    </location>
</feature>
<dbReference type="PROSITE" id="PS51160">
    <property type="entry name" value="ACYLPHOSPHATASE_3"/>
    <property type="match status" value="1"/>
</dbReference>
<keyword evidence="3" id="KW-0067">ATP-binding</keyword>
<keyword evidence="6" id="KW-0175">Coiled coil</keyword>
<protein>
    <recommendedName>
        <fullName evidence="1">Acylphosphatase</fullName>
    </recommendedName>
    <alternativeName>
        <fullName evidence="2">Acylphosphate phosphohydrolase</fullName>
    </alternativeName>
</protein>
<accession>A0A0M0KFS3</accession>
<dbReference type="Gene3D" id="3.30.470.20">
    <property type="entry name" value="ATP-grasp fold, B domain"/>
    <property type="match status" value="2"/>
</dbReference>